<gene>
    <name evidence="1" type="ORF">BT96DRAFT_784468</name>
</gene>
<feature type="non-terminal residue" evidence="1">
    <location>
        <position position="67"/>
    </location>
</feature>
<evidence type="ECO:0000313" key="1">
    <source>
        <dbReference type="EMBL" id="KAE9393533.1"/>
    </source>
</evidence>
<name>A0A6A4H707_9AGAR</name>
<dbReference type="AlphaFoldDB" id="A0A6A4H707"/>
<reference evidence="1" key="1">
    <citation type="journal article" date="2019" name="Environ. Microbiol.">
        <title>Fungal ecological strategies reflected in gene transcription - a case study of two litter decomposers.</title>
        <authorList>
            <person name="Barbi F."/>
            <person name="Kohler A."/>
            <person name="Barry K."/>
            <person name="Baskaran P."/>
            <person name="Daum C."/>
            <person name="Fauchery L."/>
            <person name="Ihrmark K."/>
            <person name="Kuo A."/>
            <person name="LaButti K."/>
            <person name="Lipzen A."/>
            <person name="Morin E."/>
            <person name="Grigoriev I.V."/>
            <person name="Henrissat B."/>
            <person name="Lindahl B."/>
            <person name="Martin F."/>
        </authorList>
    </citation>
    <scope>NUCLEOTIDE SEQUENCE</scope>
    <source>
        <strain evidence="1">JB14</strain>
    </source>
</reference>
<organism evidence="1 2">
    <name type="scientific">Gymnopus androsaceus JB14</name>
    <dbReference type="NCBI Taxonomy" id="1447944"/>
    <lineage>
        <taxon>Eukaryota</taxon>
        <taxon>Fungi</taxon>
        <taxon>Dikarya</taxon>
        <taxon>Basidiomycota</taxon>
        <taxon>Agaricomycotina</taxon>
        <taxon>Agaricomycetes</taxon>
        <taxon>Agaricomycetidae</taxon>
        <taxon>Agaricales</taxon>
        <taxon>Marasmiineae</taxon>
        <taxon>Omphalotaceae</taxon>
        <taxon>Gymnopus</taxon>
    </lineage>
</organism>
<dbReference type="Proteomes" id="UP000799118">
    <property type="component" value="Unassembled WGS sequence"/>
</dbReference>
<dbReference type="EMBL" id="ML769570">
    <property type="protein sequence ID" value="KAE9393533.1"/>
    <property type="molecule type" value="Genomic_DNA"/>
</dbReference>
<protein>
    <recommendedName>
        <fullName evidence="3">Tc1-like transposase DDE domain-containing protein</fullName>
    </recommendedName>
</protein>
<dbReference type="OrthoDB" id="2142724at2759"/>
<feature type="non-terminal residue" evidence="1">
    <location>
        <position position="1"/>
    </location>
</feature>
<sequence>YMLCIAKLAPWLDMLLFIDEAACNAKTVLQKFGRAKCGHRCVQQRQFIRGERVSVLPAININRIVAY</sequence>
<evidence type="ECO:0000313" key="2">
    <source>
        <dbReference type="Proteomes" id="UP000799118"/>
    </source>
</evidence>
<proteinExistence type="predicted"/>
<evidence type="ECO:0008006" key="3">
    <source>
        <dbReference type="Google" id="ProtNLM"/>
    </source>
</evidence>
<keyword evidence="2" id="KW-1185">Reference proteome</keyword>
<accession>A0A6A4H707</accession>